<dbReference type="InterPro" id="IPR032710">
    <property type="entry name" value="NTF2-like_dom_sf"/>
</dbReference>
<evidence type="ECO:0000259" key="1">
    <source>
        <dbReference type="Pfam" id="PF12680"/>
    </source>
</evidence>
<dbReference type="SUPFAM" id="SSF54427">
    <property type="entry name" value="NTF2-like"/>
    <property type="match status" value="1"/>
</dbReference>
<feature type="domain" description="SnoaL-like" evidence="1">
    <location>
        <begin position="19"/>
        <end position="124"/>
    </location>
</feature>
<protein>
    <recommendedName>
        <fullName evidence="1">SnoaL-like domain-containing protein</fullName>
    </recommendedName>
</protein>
<dbReference type="Proteomes" id="UP000646749">
    <property type="component" value="Unassembled WGS sequence"/>
</dbReference>
<dbReference type="InterPro" id="IPR037401">
    <property type="entry name" value="SnoaL-like"/>
</dbReference>
<dbReference type="RefSeq" id="WP_203870068.1">
    <property type="nucleotide sequence ID" value="NZ_BONW01000039.1"/>
</dbReference>
<evidence type="ECO:0000313" key="3">
    <source>
        <dbReference type="Proteomes" id="UP000646749"/>
    </source>
</evidence>
<accession>A0ABQ4EAH3</accession>
<dbReference type="Gene3D" id="3.10.450.50">
    <property type="match status" value="1"/>
</dbReference>
<gene>
    <name evidence="2" type="ORF">Pen02_66640</name>
</gene>
<dbReference type="EMBL" id="BONW01000039">
    <property type="protein sequence ID" value="GIG91728.1"/>
    <property type="molecule type" value="Genomic_DNA"/>
</dbReference>
<dbReference type="Pfam" id="PF12680">
    <property type="entry name" value="SnoaL_2"/>
    <property type="match status" value="1"/>
</dbReference>
<evidence type="ECO:0000313" key="2">
    <source>
        <dbReference type="EMBL" id="GIG91728.1"/>
    </source>
</evidence>
<comment type="caution">
    <text evidence="2">The sequence shown here is derived from an EMBL/GenBank/DDBJ whole genome shotgun (WGS) entry which is preliminary data.</text>
</comment>
<reference evidence="2 3" key="1">
    <citation type="submission" date="2021-01" db="EMBL/GenBank/DDBJ databases">
        <title>Whole genome shotgun sequence of Plantactinospora endophytica NBRC 110450.</title>
        <authorList>
            <person name="Komaki H."/>
            <person name="Tamura T."/>
        </authorList>
    </citation>
    <scope>NUCLEOTIDE SEQUENCE [LARGE SCALE GENOMIC DNA]</scope>
    <source>
        <strain evidence="2 3">NBRC 110450</strain>
    </source>
</reference>
<keyword evidence="3" id="KW-1185">Reference proteome</keyword>
<name>A0ABQ4EAH3_9ACTN</name>
<proteinExistence type="predicted"/>
<sequence length="137" mass="15113">MTLTHREVFERYVHAGPISRDPDAVAALFTDDGIFEAPLVPDGHPLPRRLVGREAIRSGIGAYQQAPAYQGAVDVAESGYVLRDTTDPEVFVVEIDTVLVLPSGHRTTMSLVQIFQVRDGRIVKLRDYFPVPPQADS</sequence>
<organism evidence="2 3">
    <name type="scientific">Plantactinospora endophytica</name>
    <dbReference type="NCBI Taxonomy" id="673535"/>
    <lineage>
        <taxon>Bacteria</taxon>
        <taxon>Bacillati</taxon>
        <taxon>Actinomycetota</taxon>
        <taxon>Actinomycetes</taxon>
        <taxon>Micromonosporales</taxon>
        <taxon>Micromonosporaceae</taxon>
        <taxon>Plantactinospora</taxon>
    </lineage>
</organism>